<dbReference type="PANTHER" id="PTHR42730:SF1">
    <property type="entry name" value="2-OXOGLUTARATE SYNTHASE SUBUNIT KORC"/>
    <property type="match status" value="1"/>
</dbReference>
<evidence type="ECO:0000259" key="2">
    <source>
        <dbReference type="Pfam" id="PF01558"/>
    </source>
</evidence>
<proteinExistence type="predicted"/>
<protein>
    <submittedName>
        <fullName evidence="3">2-oxoglutarate synthase</fullName>
    </submittedName>
</protein>
<dbReference type="InterPro" id="IPR002869">
    <property type="entry name" value="Pyrv_flavodox_OxRed_cen"/>
</dbReference>
<organism evidence="3 4">
    <name type="scientific">Calderihabitans maritimus</name>
    <dbReference type="NCBI Taxonomy" id="1246530"/>
    <lineage>
        <taxon>Bacteria</taxon>
        <taxon>Bacillati</taxon>
        <taxon>Bacillota</taxon>
        <taxon>Clostridia</taxon>
        <taxon>Neomoorellales</taxon>
        <taxon>Calderihabitantaceae</taxon>
        <taxon>Calderihabitans</taxon>
    </lineage>
</organism>
<dbReference type="Proteomes" id="UP000197032">
    <property type="component" value="Unassembled WGS sequence"/>
</dbReference>
<feature type="domain" description="Pyruvate/ketoisovalerate oxidoreductase catalytic" evidence="2">
    <location>
        <begin position="13"/>
        <end position="172"/>
    </location>
</feature>
<keyword evidence="4" id="KW-1185">Reference proteome</keyword>
<gene>
    <name evidence="3" type="ORF">KKC1_10930</name>
</gene>
<sequence>MSYLKEIRISGSGGQGIILAGIILAEAAMLDGKNVVQTQSYGPEARGGASKAEIIIADDFIDYPKVFLADIQLALTQEACDQYAGLIKRNGILIVDEDKVSNLPSTAAQVYQFPIVRLAKEKVGKEQTANMVALGVLVSITGVVSREALEQAVEARVPSSWKEVNQEAISLGWELGTASQSIAQGLWHGGDLSDFCNPNLS</sequence>
<dbReference type="Gene3D" id="3.40.920.10">
    <property type="entry name" value="Pyruvate-ferredoxin oxidoreductase, PFOR, domain III"/>
    <property type="match status" value="1"/>
</dbReference>
<reference evidence="4" key="1">
    <citation type="journal article" date="2017" name="Appl. Environ. Microbiol.">
        <title>Genomic analysis of Calderihabitans maritimus KKC1, a thermophilic hydrogenogenic carboxydotrophic bacterium isolated from marine sediment.</title>
        <authorList>
            <person name="Omae K."/>
            <person name="Yoneda Y."/>
            <person name="Fukuyama Y."/>
            <person name="Yoshida T."/>
            <person name="Sako Y."/>
        </authorList>
    </citation>
    <scope>NUCLEOTIDE SEQUENCE [LARGE SCALE GENOMIC DNA]</scope>
    <source>
        <strain evidence="4">KKC1</strain>
    </source>
</reference>
<dbReference type="OrthoDB" id="9789125at2"/>
<evidence type="ECO:0000313" key="4">
    <source>
        <dbReference type="Proteomes" id="UP000197032"/>
    </source>
</evidence>
<dbReference type="RefSeq" id="WP_088553380.1">
    <property type="nucleotide sequence ID" value="NZ_BDGJ01000042.1"/>
</dbReference>
<dbReference type="InterPro" id="IPR019752">
    <property type="entry name" value="Pyrv/ketoisovalerate_OxRed_cat"/>
</dbReference>
<dbReference type="EMBL" id="BDGJ01000042">
    <property type="protein sequence ID" value="GAW91933.1"/>
    <property type="molecule type" value="Genomic_DNA"/>
</dbReference>
<evidence type="ECO:0000313" key="3">
    <source>
        <dbReference type="EMBL" id="GAW91933.1"/>
    </source>
</evidence>
<dbReference type="AlphaFoldDB" id="A0A1Z5HQX3"/>
<dbReference type="Pfam" id="PF01558">
    <property type="entry name" value="POR"/>
    <property type="match status" value="1"/>
</dbReference>
<keyword evidence="1" id="KW-0560">Oxidoreductase</keyword>
<name>A0A1Z5HQX3_9FIRM</name>
<dbReference type="PANTHER" id="PTHR42730">
    <property type="entry name" value="2-OXOGLUTARATE SYNTHASE SUBUNIT KORC"/>
    <property type="match status" value="1"/>
</dbReference>
<evidence type="ECO:0000256" key="1">
    <source>
        <dbReference type="ARBA" id="ARBA00023002"/>
    </source>
</evidence>
<accession>A0A1Z5HQX3</accession>
<dbReference type="SUPFAM" id="SSF53323">
    <property type="entry name" value="Pyruvate-ferredoxin oxidoreductase, PFOR, domain III"/>
    <property type="match status" value="1"/>
</dbReference>
<dbReference type="GO" id="GO:0016903">
    <property type="term" value="F:oxidoreductase activity, acting on the aldehyde or oxo group of donors"/>
    <property type="evidence" value="ECO:0007669"/>
    <property type="project" value="InterPro"/>
</dbReference>
<dbReference type="InterPro" id="IPR052554">
    <property type="entry name" value="2-oxoglutarate_synth_KorC"/>
</dbReference>
<comment type="caution">
    <text evidence="3">The sequence shown here is derived from an EMBL/GenBank/DDBJ whole genome shotgun (WGS) entry which is preliminary data.</text>
</comment>